<dbReference type="STRING" id="572479.Hprae_1361"/>
<dbReference type="NCBIfam" id="TIGR01893">
    <property type="entry name" value="aa-his-dipept"/>
    <property type="match status" value="1"/>
</dbReference>
<evidence type="ECO:0000256" key="13">
    <source>
        <dbReference type="ARBA" id="ARBA00071271"/>
    </source>
</evidence>
<dbReference type="GO" id="GO:0006508">
    <property type="term" value="P:proteolysis"/>
    <property type="evidence" value="ECO:0007669"/>
    <property type="project" value="UniProtKB-KW"/>
</dbReference>
<dbReference type="PANTHER" id="PTHR43501:SF1">
    <property type="entry name" value="CYTOSOL NON-SPECIFIC DIPEPTIDASE"/>
    <property type="match status" value="1"/>
</dbReference>
<keyword evidence="6" id="KW-0862">Zinc</keyword>
<dbReference type="HOGENOM" id="CLU_028526_0_0_9"/>
<dbReference type="Proteomes" id="UP000006866">
    <property type="component" value="Chromosome"/>
</dbReference>
<protein>
    <recommendedName>
        <fullName evidence="13">Cytosol non-specific dipeptidase</fullName>
        <ecNumber evidence="10">3.4.13.18</ecNumber>
    </recommendedName>
    <alternativeName>
        <fullName evidence="16">Aminoacyl-histidine dipeptidase</fullName>
    </alternativeName>
    <alternativeName>
        <fullName evidence="15">Beta-alanyl-histidine dipeptidase</fullName>
    </alternativeName>
    <alternativeName>
        <fullName evidence="14">Carnosinase</fullName>
    </alternativeName>
    <alternativeName>
        <fullName evidence="11">Peptidase D</fullName>
    </alternativeName>
    <alternativeName>
        <fullName evidence="17">Xaa-His dipeptidase</fullName>
    </alternativeName>
</protein>
<dbReference type="eggNOG" id="COG2195">
    <property type="taxonomic scope" value="Bacteria"/>
</dbReference>
<dbReference type="CDD" id="cd03890">
    <property type="entry name" value="M20_pepD"/>
    <property type="match status" value="1"/>
</dbReference>
<dbReference type="Pfam" id="PF07687">
    <property type="entry name" value="M20_dimer"/>
    <property type="match status" value="1"/>
</dbReference>
<reference evidence="19 20" key="2">
    <citation type="journal article" date="2011" name="Stand. Genomic Sci.">
        <title>Complete genome sequence of the extremely halophilic Halanaerobium praevalens type strain (GSL).</title>
        <authorList>
            <person name="Ivanova N."/>
            <person name="Sikorski J."/>
            <person name="Chertkov O."/>
            <person name="Nolan M."/>
            <person name="Lucas S."/>
            <person name="Hammon N."/>
            <person name="Deshpande S."/>
            <person name="Cheng J.F."/>
            <person name="Tapia R."/>
            <person name="Han C."/>
            <person name="Goodwin L."/>
            <person name="Pitluck S."/>
            <person name="Huntemann M."/>
            <person name="Liolios K."/>
            <person name="Pagani I."/>
            <person name="Mavromatis K."/>
            <person name="Ovchinikova G."/>
            <person name="Pati A."/>
            <person name="Chen A."/>
            <person name="Palaniappan K."/>
            <person name="Land M."/>
            <person name="Hauser L."/>
            <person name="Brambilla E.M."/>
            <person name="Kannan K.P."/>
            <person name="Rohde M."/>
            <person name="Tindall B.J."/>
            <person name="Goker M."/>
            <person name="Detter J.C."/>
            <person name="Woyke T."/>
            <person name="Bristow J."/>
            <person name="Eisen J.A."/>
            <person name="Markowitz V."/>
            <person name="Hugenholtz P."/>
            <person name="Kyrpides N.C."/>
            <person name="Klenk H.P."/>
            <person name="Lapidus A."/>
        </authorList>
    </citation>
    <scope>NUCLEOTIDE SEQUENCE [LARGE SCALE GENOMIC DNA]</scope>
    <source>
        <strain evidence="20">ATCC 33744 / DSM 2228 / GSL</strain>
    </source>
</reference>
<proteinExistence type="inferred from homology"/>
<evidence type="ECO:0000256" key="11">
    <source>
        <dbReference type="ARBA" id="ARBA00044252"/>
    </source>
</evidence>
<dbReference type="InterPro" id="IPR011650">
    <property type="entry name" value="Peptidase_M20_dimer"/>
</dbReference>
<comment type="catalytic activity">
    <reaction evidence="9">
        <text>Hydrolysis of dipeptides, preferentially hydrophobic dipeptides including prolyl amino acids.</text>
        <dbReference type="EC" id="3.4.13.18"/>
    </reaction>
</comment>
<dbReference type="SUPFAM" id="SSF53187">
    <property type="entry name" value="Zn-dependent exopeptidases"/>
    <property type="match status" value="1"/>
</dbReference>
<accession>E3DN05</accession>
<dbReference type="RefSeq" id="WP_014553521.1">
    <property type="nucleotide sequence ID" value="NC_017455.1"/>
</dbReference>
<dbReference type="GO" id="GO:0070573">
    <property type="term" value="F:metallodipeptidase activity"/>
    <property type="evidence" value="ECO:0007669"/>
    <property type="project" value="TreeGrafter"/>
</dbReference>
<comment type="similarity">
    <text evidence="12">Belongs to the peptidase M20C family.</text>
</comment>
<evidence type="ECO:0000259" key="18">
    <source>
        <dbReference type="Pfam" id="PF07687"/>
    </source>
</evidence>
<evidence type="ECO:0000256" key="9">
    <source>
        <dbReference type="ARBA" id="ARBA00036421"/>
    </source>
</evidence>
<keyword evidence="5" id="KW-0378">Hydrolase</keyword>
<dbReference type="GO" id="GO:0005829">
    <property type="term" value="C:cytosol"/>
    <property type="evidence" value="ECO:0007669"/>
    <property type="project" value="TreeGrafter"/>
</dbReference>
<comment type="cofactor">
    <cofactor evidence="2">
        <name>Zn(2+)</name>
        <dbReference type="ChEBI" id="CHEBI:29105"/>
    </cofactor>
</comment>
<dbReference type="OrthoDB" id="9773892at2"/>
<dbReference type="PATRIC" id="fig|572479.3.peg.1377"/>
<evidence type="ECO:0000256" key="12">
    <source>
        <dbReference type="ARBA" id="ARBA00061423"/>
    </source>
</evidence>
<evidence type="ECO:0000256" key="7">
    <source>
        <dbReference type="ARBA" id="ARBA00023049"/>
    </source>
</evidence>
<dbReference type="Gene3D" id="3.40.630.10">
    <property type="entry name" value="Zn peptidases"/>
    <property type="match status" value="2"/>
</dbReference>
<evidence type="ECO:0000256" key="6">
    <source>
        <dbReference type="ARBA" id="ARBA00022833"/>
    </source>
</evidence>
<dbReference type="EMBL" id="CP002175">
    <property type="protein sequence ID" value="ADO77494.1"/>
    <property type="molecule type" value="Genomic_DNA"/>
</dbReference>
<dbReference type="InterPro" id="IPR002933">
    <property type="entry name" value="Peptidase_M20"/>
</dbReference>
<name>E3DN05_HALPG</name>
<dbReference type="InterPro" id="IPR001160">
    <property type="entry name" value="Peptidase_M20C"/>
</dbReference>
<keyword evidence="3" id="KW-0645">Protease</keyword>
<keyword evidence="20" id="KW-1185">Reference proteome</keyword>
<evidence type="ECO:0000256" key="3">
    <source>
        <dbReference type="ARBA" id="ARBA00022670"/>
    </source>
</evidence>
<keyword evidence="4" id="KW-0479">Metal-binding</keyword>
<evidence type="ECO:0000256" key="15">
    <source>
        <dbReference type="ARBA" id="ARBA00076004"/>
    </source>
</evidence>
<evidence type="ECO:0000313" key="19">
    <source>
        <dbReference type="EMBL" id="ADO77494.1"/>
    </source>
</evidence>
<dbReference type="FunFam" id="3.40.630.10:FF:000018">
    <property type="entry name" value="Aminoacyl-histidine dipeptidase PepD"/>
    <property type="match status" value="1"/>
</dbReference>
<feature type="domain" description="Peptidase M20 dimerisation" evidence="18">
    <location>
        <begin position="209"/>
        <end position="293"/>
    </location>
</feature>
<keyword evidence="7" id="KW-0482">Metalloprotease</keyword>
<evidence type="ECO:0000256" key="4">
    <source>
        <dbReference type="ARBA" id="ARBA00022723"/>
    </source>
</evidence>
<evidence type="ECO:0000256" key="1">
    <source>
        <dbReference type="ARBA" id="ARBA00001941"/>
    </source>
</evidence>
<evidence type="ECO:0000256" key="17">
    <source>
        <dbReference type="ARBA" id="ARBA00078074"/>
    </source>
</evidence>
<reference evidence="20" key="1">
    <citation type="submission" date="2010-10" db="EMBL/GenBank/DDBJ databases">
        <title>The complete genome of Halanaerobium praevalens DSM 2228.</title>
        <authorList>
            <consortium name="US DOE Joint Genome Institute (JGI-PGF)"/>
            <person name="Lucas S."/>
            <person name="Copeland A."/>
            <person name="Lapidus A."/>
            <person name="Glavina del Rio T."/>
            <person name="Dalin E."/>
            <person name="Tice H."/>
            <person name="Bruce D."/>
            <person name="Goodwin L."/>
            <person name="Pitluck S."/>
            <person name="Kyrpides N."/>
            <person name="Mavromatis K."/>
            <person name="Ivanova N."/>
            <person name="Ovchinnikova G."/>
            <person name="Chertkov O."/>
            <person name="Detter J.C."/>
            <person name="Han C."/>
            <person name="Larimer F."/>
            <person name="Land M."/>
            <person name="Hauser L."/>
            <person name="Markowitz V."/>
            <person name="Cheng J.-F."/>
            <person name="Hugenholtz P."/>
            <person name="Woyke T."/>
            <person name="Wu D."/>
            <person name="Tindall B."/>
            <person name="Pomrenke H.G."/>
            <person name="Brambilla E."/>
            <person name="Klenk H.-P."/>
            <person name="Eisen J.A."/>
        </authorList>
    </citation>
    <scope>NUCLEOTIDE SEQUENCE [LARGE SCALE GENOMIC DNA]</scope>
    <source>
        <strain evidence="20">ATCC 33744 / DSM 2228 / GSL</strain>
    </source>
</reference>
<keyword evidence="8" id="KW-0170">Cobalt</keyword>
<dbReference type="PRINTS" id="PR00934">
    <property type="entry name" value="XHISDIPTASE"/>
</dbReference>
<evidence type="ECO:0000256" key="14">
    <source>
        <dbReference type="ARBA" id="ARBA00075285"/>
    </source>
</evidence>
<evidence type="ECO:0000256" key="8">
    <source>
        <dbReference type="ARBA" id="ARBA00023285"/>
    </source>
</evidence>
<evidence type="ECO:0000313" key="20">
    <source>
        <dbReference type="Proteomes" id="UP000006866"/>
    </source>
</evidence>
<dbReference type="AlphaFoldDB" id="E3DN05"/>
<sequence length="480" mass="53684">MNNLENLEPERVFHYFSEIAKIPRCSGDEKKISDYLKKTGQDLGLETIQDELNNIIIRKKASPGYENSPGVIIQGHMDMVCEKEEGIEHDFSTDPIDVLIEDDFLKANGTTLGADNGIAIAMGLAILEDDNLEHPDLELLLTVTEETEMDGALGLKPDLLKGSRLLNIDSEEEGFLTVGSAGGELIQAILDIKREEVATAYQEVNITITGLSGGHSGMEIDKGRANSLKIALKVLTNLKEKLDLKLVNINGGTKDNAIPRKAKISLGIKAEAYPKLKKEIEAIEKELKKNYPQENPKIILEKSAEIVEVLRDQDLEAVIYLLQKLPTGINNWLKDRPETVESSSNLAIINTETDKIRVYVSTRSAKEKVLKEMRNKITADIEKVAKAKITGHYPEWEYKPESELRNKAVEIYNKMYEKEMEVIVIHAGLESGALKKTYPDLDIISFGPDIFDVHVPAEKLSISSTKRTYNYLKKLLQTLK</sequence>
<organism evidence="19 20">
    <name type="scientific">Halanaerobium praevalens (strain ATCC 33744 / DSM 2228 / GSL)</name>
    <dbReference type="NCBI Taxonomy" id="572479"/>
    <lineage>
        <taxon>Bacteria</taxon>
        <taxon>Bacillati</taxon>
        <taxon>Bacillota</taxon>
        <taxon>Clostridia</taxon>
        <taxon>Halanaerobiales</taxon>
        <taxon>Halanaerobiaceae</taxon>
        <taxon>Halanaerobium</taxon>
    </lineage>
</organism>
<comment type="cofactor">
    <cofactor evidence="1">
        <name>Co(2+)</name>
        <dbReference type="ChEBI" id="CHEBI:48828"/>
    </cofactor>
</comment>
<evidence type="ECO:0000256" key="5">
    <source>
        <dbReference type="ARBA" id="ARBA00022801"/>
    </source>
</evidence>
<dbReference type="PANTHER" id="PTHR43501">
    <property type="entry name" value="CYTOSOL NON-SPECIFIC DIPEPTIDASE"/>
    <property type="match status" value="1"/>
</dbReference>
<dbReference type="KEGG" id="hpk:Hprae_1361"/>
<evidence type="ECO:0000256" key="16">
    <source>
        <dbReference type="ARBA" id="ARBA00077688"/>
    </source>
</evidence>
<dbReference type="EC" id="3.4.13.18" evidence="10"/>
<dbReference type="GO" id="GO:0046872">
    <property type="term" value="F:metal ion binding"/>
    <property type="evidence" value="ECO:0007669"/>
    <property type="project" value="UniProtKB-KW"/>
</dbReference>
<dbReference type="Pfam" id="PF01546">
    <property type="entry name" value="Peptidase_M20"/>
    <property type="match status" value="1"/>
</dbReference>
<dbReference type="PIRSF" id="PIRSF016599">
    <property type="entry name" value="Xaa-His_dipept"/>
    <property type="match status" value="1"/>
</dbReference>
<dbReference type="FunFam" id="3.40.630.10:FF:000015">
    <property type="entry name" value="Aminoacyl-histidine dipeptidase PepD"/>
    <property type="match status" value="1"/>
</dbReference>
<evidence type="ECO:0000256" key="2">
    <source>
        <dbReference type="ARBA" id="ARBA00001947"/>
    </source>
</evidence>
<gene>
    <name evidence="19" type="ordered locus">Hprae_1361</name>
</gene>
<evidence type="ECO:0000256" key="10">
    <source>
        <dbReference type="ARBA" id="ARBA00038976"/>
    </source>
</evidence>